<protein>
    <submittedName>
        <fullName evidence="2">Iron-sulfur flavoprotein</fullName>
    </submittedName>
</protein>
<dbReference type="PANTHER" id="PTHR43741:SF4">
    <property type="entry name" value="FMN-DEPENDENT NADH:QUINONE OXIDOREDUCTASE"/>
    <property type="match status" value="1"/>
</dbReference>
<dbReference type="AlphaFoldDB" id="A0A6N3H1P1"/>
<sequence>MKICVIHGSQRNGNTEKTIEILKVKLNLIGNNDFFDLYLPKDLPLFCCGCFQCLEKGSFGGECCPHAKYTHPILETMKLSDGIIIGSPVYSLAESGQIKVFFDHFGCIFMSHRPLQEMFSKTALIVSTTAGTGTKYVIKSVERSLSFWGIPKIYKFGLTLWSKNWNEMSLKKQEKYEKCLGNKAYVFYKSLKNKKVHTPLKTKILFYIFKNLMNSYSDGHQDKEYWRRKGWLQGKRPW</sequence>
<proteinExistence type="predicted"/>
<feature type="domain" description="NADPH-dependent FMN reductase-like" evidence="1">
    <location>
        <begin position="1"/>
        <end position="134"/>
    </location>
</feature>
<organism evidence="2">
    <name type="scientific">Clostridium butyricum</name>
    <dbReference type="NCBI Taxonomy" id="1492"/>
    <lineage>
        <taxon>Bacteria</taxon>
        <taxon>Bacillati</taxon>
        <taxon>Bacillota</taxon>
        <taxon>Clostridia</taxon>
        <taxon>Eubacteriales</taxon>
        <taxon>Clostridiaceae</taxon>
        <taxon>Clostridium</taxon>
    </lineage>
</organism>
<dbReference type="EMBL" id="CACRTU010000042">
    <property type="protein sequence ID" value="VYU70263.1"/>
    <property type="molecule type" value="Genomic_DNA"/>
</dbReference>
<gene>
    <name evidence="2" type="ORF">CBLFYP62_03436</name>
</gene>
<name>A0A6N3H1P1_CLOBU</name>
<dbReference type="InterPro" id="IPR029039">
    <property type="entry name" value="Flavoprotein-like_sf"/>
</dbReference>
<dbReference type="InterPro" id="IPR050104">
    <property type="entry name" value="FMN-dep_NADH:Q_OxRdtase_AzoR1"/>
</dbReference>
<dbReference type="SUPFAM" id="SSF52218">
    <property type="entry name" value="Flavoproteins"/>
    <property type="match status" value="1"/>
</dbReference>
<dbReference type="GO" id="GO:0016491">
    <property type="term" value="F:oxidoreductase activity"/>
    <property type="evidence" value="ECO:0007669"/>
    <property type="project" value="InterPro"/>
</dbReference>
<dbReference type="Pfam" id="PF03358">
    <property type="entry name" value="FMN_red"/>
    <property type="match status" value="1"/>
</dbReference>
<dbReference type="InterPro" id="IPR005025">
    <property type="entry name" value="FMN_Rdtase-like_dom"/>
</dbReference>
<accession>A0A6N3H1P1</accession>
<evidence type="ECO:0000259" key="1">
    <source>
        <dbReference type="Pfam" id="PF03358"/>
    </source>
</evidence>
<reference evidence="2" key="1">
    <citation type="submission" date="2019-11" db="EMBL/GenBank/DDBJ databases">
        <authorList>
            <person name="Feng L."/>
        </authorList>
    </citation>
    <scope>NUCLEOTIDE SEQUENCE</scope>
    <source>
        <strain evidence="2">CButyricumLFYP62</strain>
    </source>
</reference>
<dbReference type="RefSeq" id="WP_103673469.1">
    <property type="nucleotide sequence ID" value="NZ_CACRTU010000042.1"/>
</dbReference>
<dbReference type="PANTHER" id="PTHR43741">
    <property type="entry name" value="FMN-DEPENDENT NADH-AZOREDUCTASE 1"/>
    <property type="match status" value="1"/>
</dbReference>
<evidence type="ECO:0000313" key="2">
    <source>
        <dbReference type="EMBL" id="VYU70263.1"/>
    </source>
</evidence>
<dbReference type="Gene3D" id="3.40.50.360">
    <property type="match status" value="1"/>
</dbReference>